<dbReference type="Proteomes" id="UP000175691">
    <property type="component" value="Unassembled WGS sequence"/>
</dbReference>
<dbReference type="OrthoDB" id="5739028at2"/>
<organism evidence="2 3">
    <name type="scientific">Alteromonas confluentis</name>
    <dbReference type="NCBI Taxonomy" id="1656094"/>
    <lineage>
        <taxon>Bacteria</taxon>
        <taxon>Pseudomonadati</taxon>
        <taxon>Pseudomonadota</taxon>
        <taxon>Gammaproteobacteria</taxon>
        <taxon>Alteromonadales</taxon>
        <taxon>Alteromonadaceae</taxon>
        <taxon>Alteromonas/Salinimonas group</taxon>
        <taxon>Alteromonas</taxon>
    </lineage>
</organism>
<name>A0A1E7Z6Z1_9ALTE</name>
<evidence type="ECO:0000256" key="1">
    <source>
        <dbReference type="SAM" id="Phobius"/>
    </source>
</evidence>
<feature type="transmembrane region" description="Helical" evidence="1">
    <location>
        <begin position="96"/>
        <end position="115"/>
    </location>
</feature>
<evidence type="ECO:0000313" key="2">
    <source>
        <dbReference type="EMBL" id="OFC69298.1"/>
    </source>
</evidence>
<dbReference type="STRING" id="1656094.BFC18_17900"/>
<proteinExistence type="predicted"/>
<accession>A0A1E7Z6Z1</accession>
<keyword evidence="1" id="KW-0812">Transmembrane</keyword>
<feature type="transmembrane region" description="Helical" evidence="1">
    <location>
        <begin position="71"/>
        <end position="90"/>
    </location>
</feature>
<dbReference type="AlphaFoldDB" id="A0A1E7Z6Z1"/>
<keyword evidence="3" id="KW-1185">Reference proteome</keyword>
<feature type="transmembrane region" description="Helical" evidence="1">
    <location>
        <begin position="40"/>
        <end position="64"/>
    </location>
</feature>
<keyword evidence="1" id="KW-0472">Membrane</keyword>
<keyword evidence="1" id="KW-1133">Transmembrane helix</keyword>
<dbReference type="RefSeq" id="WP_070126744.1">
    <property type="nucleotide sequence ID" value="NZ_MDHN01000040.1"/>
</dbReference>
<dbReference type="EMBL" id="MDHN01000040">
    <property type="protein sequence ID" value="OFC69298.1"/>
    <property type="molecule type" value="Genomic_DNA"/>
</dbReference>
<comment type="caution">
    <text evidence="2">The sequence shown here is derived from an EMBL/GenBank/DDBJ whole genome shotgun (WGS) entry which is preliminary data.</text>
</comment>
<sequence>MKNGISILSAIILGFLVAQLGSVLVGYTSAFAMPKFLASVMWLWDILVIQFLGFGLLAATAGFIHARLFSGSYVSSLLITLVACQITLLYPFTYQVYWLNVFVIFASLLGGWVMARVTYNKQL</sequence>
<reference evidence="2 3" key="1">
    <citation type="submission" date="2016-08" db="EMBL/GenBank/DDBJ databases">
        <authorList>
            <person name="Seilhamer J.J."/>
        </authorList>
    </citation>
    <scope>NUCLEOTIDE SEQUENCE [LARGE SCALE GENOMIC DNA]</scope>
    <source>
        <strain evidence="2 3">KCTC 42603</strain>
    </source>
</reference>
<gene>
    <name evidence="2" type="ORF">BFC18_17900</name>
</gene>
<protein>
    <submittedName>
        <fullName evidence="2">Uncharacterized protein</fullName>
    </submittedName>
</protein>
<evidence type="ECO:0000313" key="3">
    <source>
        <dbReference type="Proteomes" id="UP000175691"/>
    </source>
</evidence>